<name>A0ABZ2A538_STRNV</name>
<dbReference type="Proteomes" id="UP001432209">
    <property type="component" value="Chromosome"/>
</dbReference>
<keyword evidence="4" id="KW-1185">Reference proteome</keyword>
<dbReference type="Gene3D" id="3.90.210.10">
    <property type="entry name" value="Heat-Labile Enterotoxin, subunit A"/>
    <property type="match status" value="1"/>
</dbReference>
<feature type="region of interest" description="Disordered" evidence="1">
    <location>
        <begin position="378"/>
        <end position="399"/>
    </location>
</feature>
<evidence type="ECO:0000313" key="3">
    <source>
        <dbReference type="EMBL" id="WUX53741.1"/>
    </source>
</evidence>
<evidence type="ECO:0000313" key="4">
    <source>
        <dbReference type="Proteomes" id="UP001432209"/>
    </source>
</evidence>
<feature type="domain" description="Pierisin-like" evidence="2">
    <location>
        <begin position="87"/>
        <end position="208"/>
    </location>
</feature>
<reference evidence="3" key="1">
    <citation type="submission" date="2022-10" db="EMBL/GenBank/DDBJ databases">
        <title>The complete genomes of actinobacterial strains from the NBC collection.</title>
        <authorList>
            <person name="Joergensen T.S."/>
            <person name="Alvarez Arevalo M."/>
            <person name="Sterndorff E.B."/>
            <person name="Faurdal D."/>
            <person name="Vuksanovic O."/>
            <person name="Mourched A.-S."/>
            <person name="Charusanti P."/>
            <person name="Shaw S."/>
            <person name="Blin K."/>
            <person name="Weber T."/>
        </authorList>
    </citation>
    <scope>NUCLEOTIDE SEQUENCE</scope>
    <source>
        <strain evidence="3">NBC_01432</strain>
    </source>
</reference>
<gene>
    <name evidence="3" type="ORF">OG442_20450</name>
</gene>
<organism evidence="3 4">
    <name type="scientific">Streptomyces niveus</name>
    <name type="common">Streptomyces spheroides</name>
    <dbReference type="NCBI Taxonomy" id="193462"/>
    <lineage>
        <taxon>Bacteria</taxon>
        <taxon>Bacillati</taxon>
        <taxon>Actinomycetota</taxon>
        <taxon>Actinomycetes</taxon>
        <taxon>Kitasatosporales</taxon>
        <taxon>Streptomycetaceae</taxon>
        <taxon>Streptomyces</taxon>
    </lineage>
</organism>
<evidence type="ECO:0000259" key="2">
    <source>
        <dbReference type="Pfam" id="PF22596"/>
    </source>
</evidence>
<protein>
    <recommendedName>
        <fullName evidence="2">Pierisin-like domain-containing protein</fullName>
    </recommendedName>
</protein>
<dbReference type="Pfam" id="PF22596">
    <property type="entry name" value="Scabin-like"/>
    <property type="match status" value="1"/>
</dbReference>
<proteinExistence type="predicted"/>
<dbReference type="RefSeq" id="WP_329077365.1">
    <property type="nucleotide sequence ID" value="NZ_CP109389.1"/>
</dbReference>
<dbReference type="EMBL" id="CP109495">
    <property type="protein sequence ID" value="WUX53741.1"/>
    <property type="molecule type" value="Genomic_DNA"/>
</dbReference>
<dbReference type="SUPFAM" id="SSF56399">
    <property type="entry name" value="ADP-ribosylation"/>
    <property type="match status" value="1"/>
</dbReference>
<feature type="compositionally biased region" description="Gly residues" evidence="1">
    <location>
        <begin position="386"/>
        <end position="399"/>
    </location>
</feature>
<accession>A0ABZ2A538</accession>
<sequence length="399" mass="43962">MPRRPEHSDVEDYGSSNGSEGSFTRDAPVESFNEAIGEYPRQVTYLPQRTVGFGTSRMGPRPEDLVVARTGSAAGQPPLYRVDREPLYRWDSRRPAVIFSEGFQPKSDAAPSSLQYHQKQRTDSAMVSFTRKEEPEHGTLHREAGTDNAYRYVAPSVPGGIDVAMSLGTASYAHQQEVVHWKGMTPDHIARVDAYDVNSELVAAVDNPYASAETRRAQAGLDQQTAQDRVYAAACGAEVGQASQYDRYCHQYAEWHVASGGQHSEQGQIDGHVRTYAEFWRQNYYQPEIQQHAQHWAGELGEPWSYVNPPQPPAATQALYNDYYVLQDQAAQWAAQQPVATAAQTYAPQNLANYPSQGAAQQGGGQSFGNVQYTQYGPVQHTQYGPQGGAGARGRGSGR</sequence>
<dbReference type="InterPro" id="IPR054695">
    <property type="entry name" value="Pierisin-like_dom"/>
</dbReference>
<evidence type="ECO:0000256" key="1">
    <source>
        <dbReference type="SAM" id="MobiDB-lite"/>
    </source>
</evidence>
<feature type="compositionally biased region" description="Basic and acidic residues" evidence="1">
    <location>
        <begin position="1"/>
        <end position="10"/>
    </location>
</feature>
<feature type="region of interest" description="Disordered" evidence="1">
    <location>
        <begin position="1"/>
        <end position="34"/>
    </location>
</feature>